<comment type="caution">
    <text evidence="1">The sequence shown here is derived from an EMBL/GenBank/DDBJ whole genome shotgun (WGS) entry which is preliminary data.</text>
</comment>
<dbReference type="AlphaFoldDB" id="A0A0F9K2E0"/>
<reference evidence="1" key="1">
    <citation type="journal article" date="2015" name="Nature">
        <title>Complex archaea that bridge the gap between prokaryotes and eukaryotes.</title>
        <authorList>
            <person name="Spang A."/>
            <person name="Saw J.H."/>
            <person name="Jorgensen S.L."/>
            <person name="Zaremba-Niedzwiedzka K."/>
            <person name="Martijn J."/>
            <person name="Lind A.E."/>
            <person name="van Eijk R."/>
            <person name="Schleper C."/>
            <person name="Guy L."/>
            <person name="Ettema T.J."/>
        </authorList>
    </citation>
    <scope>NUCLEOTIDE SEQUENCE</scope>
</reference>
<gene>
    <name evidence="1" type="ORF">LCGC14_1382080</name>
</gene>
<feature type="non-terminal residue" evidence="1">
    <location>
        <position position="1"/>
    </location>
</feature>
<sequence length="220" mass="25850">KRKYVDYLHDYTTSIAYIKPKRHLEILVNNFYCRDELIPAIVANIKAFKEANKLVKTVSANDRTLRFEMTDLRDDYNKPCDQDEVSRYGELLRIALMGETNEDFSFAASPYLVRYAVQRIRDWGGLPAAKKERILNLDGHSTLREIRVAMGWRDWFWDLMIKADYHGVRLNANMKEAWLLDTNCDFGHMGLDLLKLQSQPRIGDKRDFESWFPPIALRKV</sequence>
<organism evidence="1">
    <name type="scientific">marine sediment metagenome</name>
    <dbReference type="NCBI Taxonomy" id="412755"/>
    <lineage>
        <taxon>unclassified sequences</taxon>
        <taxon>metagenomes</taxon>
        <taxon>ecological metagenomes</taxon>
    </lineage>
</organism>
<dbReference type="EMBL" id="LAZR01008841">
    <property type="protein sequence ID" value="KKM76244.1"/>
    <property type="molecule type" value="Genomic_DNA"/>
</dbReference>
<proteinExistence type="predicted"/>
<evidence type="ECO:0000313" key="1">
    <source>
        <dbReference type="EMBL" id="KKM76244.1"/>
    </source>
</evidence>
<protein>
    <submittedName>
        <fullName evidence="1">Uncharacterized protein</fullName>
    </submittedName>
</protein>
<name>A0A0F9K2E0_9ZZZZ</name>
<accession>A0A0F9K2E0</accession>